<reference evidence="4" key="3">
    <citation type="submission" date="2025-05" db="UniProtKB">
        <authorList>
            <consortium name="Ensembl"/>
        </authorList>
    </citation>
    <scope>IDENTIFICATION</scope>
</reference>
<dbReference type="Ensembl" id="ENSLCAT00010011484.1">
    <property type="protein sequence ID" value="ENSLCAP00010011239.1"/>
    <property type="gene ID" value="ENSLCAG00010005335.1"/>
</dbReference>
<reference evidence="6" key="2">
    <citation type="submission" date="2025-04" db="UniProtKB">
        <authorList>
            <consortium name="RefSeq"/>
        </authorList>
    </citation>
    <scope>IDENTIFICATION</scope>
    <source>
        <tissue evidence="6">Brain</tissue>
    </source>
</reference>
<feature type="region of interest" description="Disordered" evidence="1">
    <location>
        <begin position="75"/>
        <end position="280"/>
    </location>
</feature>
<dbReference type="GO" id="GO:0070202">
    <property type="term" value="P:regulation of establishment of protein localization to chromosome"/>
    <property type="evidence" value="ECO:0007669"/>
    <property type="project" value="TreeGrafter"/>
</dbReference>
<dbReference type="Proteomes" id="UP000694890">
    <property type="component" value="Linkage group LG4"/>
</dbReference>
<evidence type="ECO:0000313" key="4">
    <source>
        <dbReference type="Ensembl" id="ENSLCAP00010011239.1"/>
    </source>
</evidence>
<name>A0A4W6CIW2_LATCA</name>
<dbReference type="InterPro" id="IPR028026">
    <property type="entry name" value="DUF4502"/>
</dbReference>
<evidence type="ECO:0000313" key="5">
    <source>
        <dbReference type="Proteomes" id="UP000314980"/>
    </source>
</evidence>
<proteinExistence type="predicted"/>
<dbReference type="Pfam" id="PF14951">
    <property type="entry name" value="DUF4503"/>
    <property type="match status" value="2"/>
</dbReference>
<dbReference type="PANTHER" id="PTHR34347:SF1">
    <property type="entry name" value="DNA REPAIR-SCAFFOLDING PROTEIN"/>
    <property type="match status" value="1"/>
</dbReference>
<feature type="compositionally biased region" description="Acidic residues" evidence="1">
    <location>
        <begin position="154"/>
        <end position="166"/>
    </location>
</feature>
<feature type="domain" description="DUF4503" evidence="3">
    <location>
        <begin position="540"/>
        <end position="617"/>
    </location>
</feature>
<dbReference type="GO" id="GO:0000228">
    <property type="term" value="C:nuclear chromosome"/>
    <property type="evidence" value="ECO:0007669"/>
    <property type="project" value="TreeGrafter"/>
</dbReference>
<reference evidence="5" key="1">
    <citation type="submission" date="2015-09" db="EMBL/GenBank/DDBJ databases">
        <authorList>
            <person name="Sai Rama Sridatta P."/>
        </authorList>
    </citation>
    <scope>NUCLEOTIDE SEQUENCE [LARGE SCALE GENOMIC DNA]</scope>
</reference>
<feature type="compositionally biased region" description="Basic and acidic residues" evidence="1">
    <location>
        <begin position="135"/>
        <end position="149"/>
    </location>
</feature>
<evidence type="ECO:0000259" key="3">
    <source>
        <dbReference type="Pfam" id="PF14951"/>
    </source>
</evidence>
<dbReference type="GO" id="GO:0000724">
    <property type="term" value="P:double-strand break repair via homologous recombination"/>
    <property type="evidence" value="ECO:0007669"/>
    <property type="project" value="TreeGrafter"/>
</dbReference>
<dbReference type="KEGG" id="lcf:108883374"/>
<dbReference type="OrthoDB" id="1914453at2759"/>
<dbReference type="STRING" id="8187.ENSLCAP00010011239"/>
<dbReference type="CTD" id="23514"/>
<feature type="domain" description="DUF4502" evidence="2">
    <location>
        <begin position="5"/>
        <end position="387"/>
    </location>
</feature>
<dbReference type="Proteomes" id="UP000314980">
    <property type="component" value="Unassembled WGS sequence"/>
</dbReference>
<dbReference type="RefSeq" id="XP_018531932.1">
    <property type="nucleotide sequence ID" value="XM_018676416.2"/>
</dbReference>
<gene>
    <name evidence="4" type="primary">SPIDR</name>
    <name evidence="6" type="synonym">spidr</name>
</gene>
<accession>A0A4W6CIW2</accession>
<dbReference type="InterPro" id="IPR053054">
    <property type="entry name" value="DNA_repair-scaffolding"/>
</dbReference>
<keyword evidence="5" id="KW-1185">Reference proteome</keyword>
<dbReference type="InParanoid" id="A0A4W6CIW2"/>
<dbReference type="InterPro" id="IPR028032">
    <property type="entry name" value="DUF4503"/>
</dbReference>
<dbReference type="GeneTree" id="ENSGT00390000014654"/>
<evidence type="ECO:0000313" key="6">
    <source>
        <dbReference type="RefSeq" id="XP_018531932.1"/>
    </source>
</evidence>
<dbReference type="GO" id="GO:0005654">
    <property type="term" value="C:nucleoplasm"/>
    <property type="evidence" value="ECO:0007669"/>
    <property type="project" value="TreeGrafter"/>
</dbReference>
<feature type="domain" description="DUF4503" evidence="3">
    <location>
        <begin position="688"/>
        <end position="1007"/>
    </location>
</feature>
<dbReference type="PANTHER" id="PTHR34347">
    <property type="entry name" value="DNA REPAIR-SCAFFOLDING PROTEIN SPIDR"/>
    <property type="match status" value="1"/>
</dbReference>
<protein>
    <submittedName>
        <fullName evidence="6">DNA repair-scaffolding protein isoform X1</fullName>
    </submittedName>
    <submittedName>
        <fullName evidence="4">Scaffold protein involved in DNA repair</fullName>
    </submittedName>
</protein>
<feature type="region of interest" description="Disordered" evidence="1">
    <location>
        <begin position="609"/>
        <end position="631"/>
    </location>
</feature>
<evidence type="ECO:0000259" key="2">
    <source>
        <dbReference type="Pfam" id="PF14950"/>
    </source>
</evidence>
<feature type="compositionally biased region" description="Polar residues" evidence="1">
    <location>
        <begin position="213"/>
        <end position="231"/>
    </location>
</feature>
<dbReference type="AlphaFoldDB" id="A0A4W6CIW2"/>
<dbReference type="GeneID" id="108883374"/>
<sequence length="1007" mass="110643">MSSRKRKKYTKDIQCVFFPDDVGTGVQKVGIEPSSLSSVCSAKSWEKCGDSFVDTPVIKNLKSSGRKLSAVRKLAQTPALVQTSANEDPVHIAWSSSDSEQSDNETQEQHLSRSVQPQQQRPHKQGRPTAPIRSYTRELHTHSADKDDLPIIDTDSDLDQSEEDVEKDSGQQISDCESESFDEKPKDLNPLKPTNATELEISGYVSDGENIGDTMTPSRPDSESFPLQTGEGSRRSVSDWVRSAQAMLQTPQKAPDQQPKTPEDSAKKKRKFQSGGLAERLNRLQCRQRSAISFWRHQSISDTSTATTVDRPGVLALEVLEVQKECSMQLARCEHHQPPGDGHQHIDPASGERARAHVLVLFNRDTAAQLIPAPRDIIHIYPPWQSLSIEGFSCDIILNTHFSQKVFSASKPSDASSSRNPLSAERCAPYCLGKIFGLLEACRTASENDAKQGAVPNALCNFGGPGGLTKHCLSLLEAIEGLGQAGSVGQDVEVVVQRVFSVPLPDCSAVSVLKPRVPSRSSSAPPPAEKGNTRLCVLVQDSYGMFSVVQLHLLPHKDDLLQYCQKWQGKTCVLRDIKVVRRVTRERSTRLFSLIDSLWPPAMPLRDHGNAQSTSNHVGSVESEAFRTRQPSRQQASVPPCRLLLLYRCRLSSVTMMFICDKAPPPPFCLHTVDTERRGGITVKCSCLKQESRAAGPALSFCYLLSGQESSVEPSEGQTVSTLYVPPTGRTLRDILQSERKTCRCSFVATVIYKRMQSSDVGQGEVWLVLTDPSLQEEQPERPCRRTVALCVSTSCVLTSSVLEALHSSAACCVLFRDAIKEHGVLLCAEQSVVEVQSTTRPESLSQSLTDPQAKTLPQPVILDLLSLETTPNSLCTLTGVIVGVDENTAYSWPACSHCGSDNLEKLAERPQNFHCASCKSAVDRPDTKIQLEVFLSSSSLNNCTLKVKLQKKTIMSVLNVASLEFNEFPGYDVENVLGKEVGPLAVYVRVVTRKPALWIGLEEICL</sequence>
<organism evidence="4 5">
    <name type="scientific">Lates calcarifer</name>
    <name type="common">Barramundi</name>
    <name type="synonym">Holocentrus calcarifer</name>
    <dbReference type="NCBI Taxonomy" id="8187"/>
    <lineage>
        <taxon>Eukaryota</taxon>
        <taxon>Metazoa</taxon>
        <taxon>Chordata</taxon>
        <taxon>Craniata</taxon>
        <taxon>Vertebrata</taxon>
        <taxon>Euteleostomi</taxon>
        <taxon>Actinopterygii</taxon>
        <taxon>Neopterygii</taxon>
        <taxon>Teleostei</taxon>
        <taxon>Neoteleostei</taxon>
        <taxon>Acanthomorphata</taxon>
        <taxon>Carangaria</taxon>
        <taxon>Carangaria incertae sedis</taxon>
        <taxon>Centropomidae</taxon>
        <taxon>Lates</taxon>
    </lineage>
</organism>
<evidence type="ECO:0000256" key="1">
    <source>
        <dbReference type="SAM" id="MobiDB-lite"/>
    </source>
</evidence>
<dbReference type="Pfam" id="PF14950">
    <property type="entry name" value="DUF4502"/>
    <property type="match status" value="1"/>
</dbReference>